<dbReference type="SUPFAM" id="SSF53720">
    <property type="entry name" value="ALDH-like"/>
    <property type="match status" value="1"/>
</dbReference>
<dbReference type="FunFam" id="3.40.309.10:FF:000003">
    <property type="entry name" value="Aldehyde dehydrogenase"/>
    <property type="match status" value="1"/>
</dbReference>
<keyword evidence="10" id="KW-1185">Reference proteome</keyword>
<evidence type="ECO:0000256" key="6">
    <source>
        <dbReference type="PROSITE-ProRule" id="PRU10007"/>
    </source>
</evidence>
<evidence type="ECO:0000313" key="9">
    <source>
        <dbReference type="EMBL" id="CAG8442971.1"/>
    </source>
</evidence>
<evidence type="ECO:0000256" key="4">
    <source>
        <dbReference type="PIRNR" id="PIRNR036492"/>
    </source>
</evidence>
<evidence type="ECO:0000256" key="3">
    <source>
        <dbReference type="ARBA" id="ARBA00023027"/>
    </source>
</evidence>
<dbReference type="InterPro" id="IPR012394">
    <property type="entry name" value="Aldehyde_DH_NAD(P)"/>
</dbReference>
<evidence type="ECO:0000259" key="8">
    <source>
        <dbReference type="Pfam" id="PF00171"/>
    </source>
</evidence>
<reference evidence="9" key="1">
    <citation type="submission" date="2021-06" db="EMBL/GenBank/DDBJ databases">
        <authorList>
            <person name="Kallberg Y."/>
            <person name="Tangrot J."/>
            <person name="Rosling A."/>
        </authorList>
    </citation>
    <scope>NUCLEOTIDE SEQUENCE</scope>
    <source>
        <strain evidence="9">87-6 pot B 2015</strain>
    </source>
</reference>
<protein>
    <recommendedName>
        <fullName evidence="4">Aldehyde dehydrogenase</fullName>
    </recommendedName>
</protein>
<dbReference type="PANTHER" id="PTHR43570:SF16">
    <property type="entry name" value="ALDEHYDE DEHYDROGENASE TYPE III, ISOFORM Q"/>
    <property type="match status" value="1"/>
</dbReference>
<dbReference type="EMBL" id="CAJVPP010000103">
    <property type="protein sequence ID" value="CAG8442971.1"/>
    <property type="molecule type" value="Genomic_DNA"/>
</dbReference>
<dbReference type="InterPro" id="IPR016162">
    <property type="entry name" value="Ald_DH_N"/>
</dbReference>
<dbReference type="AlphaFoldDB" id="A0A9N8V9A1"/>
<dbReference type="Proteomes" id="UP000789375">
    <property type="component" value="Unassembled WGS sequence"/>
</dbReference>
<proteinExistence type="inferred from homology"/>
<name>A0A9N8V9A1_FUNMO</name>
<dbReference type="PANTHER" id="PTHR43570">
    <property type="entry name" value="ALDEHYDE DEHYDROGENASE"/>
    <property type="match status" value="1"/>
</dbReference>
<evidence type="ECO:0000256" key="7">
    <source>
        <dbReference type="RuleBase" id="RU003345"/>
    </source>
</evidence>
<dbReference type="GO" id="GO:0004029">
    <property type="term" value="F:aldehyde dehydrogenase (NAD+) activity"/>
    <property type="evidence" value="ECO:0007669"/>
    <property type="project" value="TreeGrafter"/>
</dbReference>
<comment type="caution">
    <text evidence="9">The sequence shown here is derived from an EMBL/GenBank/DDBJ whole genome shotgun (WGS) entry which is preliminary data.</text>
</comment>
<feature type="domain" description="Aldehyde dehydrogenase" evidence="8">
    <location>
        <begin position="6"/>
        <end position="375"/>
    </location>
</feature>
<dbReference type="FunFam" id="3.40.605.10:FF:000004">
    <property type="entry name" value="Aldehyde dehydrogenase"/>
    <property type="match status" value="1"/>
</dbReference>
<dbReference type="InterPro" id="IPR016161">
    <property type="entry name" value="Ald_DH/histidinol_DH"/>
</dbReference>
<comment type="similarity">
    <text evidence="1 4 7">Belongs to the aldehyde dehydrogenase family.</text>
</comment>
<evidence type="ECO:0000313" key="10">
    <source>
        <dbReference type="Proteomes" id="UP000789375"/>
    </source>
</evidence>
<dbReference type="Gene3D" id="3.40.605.10">
    <property type="entry name" value="Aldehyde Dehydrogenase, Chain A, domain 1"/>
    <property type="match status" value="2"/>
</dbReference>
<keyword evidence="2 4" id="KW-0560">Oxidoreductase</keyword>
<feature type="active site" evidence="5 6">
    <location>
        <position position="207"/>
    </location>
</feature>
<dbReference type="PIRSF" id="PIRSF036492">
    <property type="entry name" value="ALDH"/>
    <property type="match status" value="1"/>
</dbReference>
<dbReference type="Pfam" id="PF00171">
    <property type="entry name" value="Aldedh"/>
    <property type="match status" value="1"/>
</dbReference>
<organism evidence="9 10">
    <name type="scientific">Funneliformis mosseae</name>
    <name type="common">Endomycorrhizal fungus</name>
    <name type="synonym">Glomus mosseae</name>
    <dbReference type="NCBI Taxonomy" id="27381"/>
    <lineage>
        <taxon>Eukaryota</taxon>
        <taxon>Fungi</taxon>
        <taxon>Fungi incertae sedis</taxon>
        <taxon>Mucoromycota</taxon>
        <taxon>Glomeromycotina</taxon>
        <taxon>Glomeromycetes</taxon>
        <taxon>Glomerales</taxon>
        <taxon>Glomeraceae</taxon>
        <taxon>Funneliformis</taxon>
    </lineage>
</organism>
<gene>
    <name evidence="9" type="ORF">FMOSSE_LOCUS960</name>
</gene>
<evidence type="ECO:0000256" key="5">
    <source>
        <dbReference type="PIRSR" id="PIRSR036492-1"/>
    </source>
</evidence>
<evidence type="ECO:0000256" key="2">
    <source>
        <dbReference type="ARBA" id="ARBA00023002"/>
    </source>
</evidence>
<dbReference type="InterPro" id="IPR015590">
    <property type="entry name" value="Aldehyde_DH_dom"/>
</dbReference>
<evidence type="ECO:0000256" key="1">
    <source>
        <dbReference type="ARBA" id="ARBA00009986"/>
    </source>
</evidence>
<keyword evidence="3" id="KW-0520">NAD</keyword>
<dbReference type="InterPro" id="IPR029510">
    <property type="entry name" value="Ald_DH_CS_GLU"/>
</dbReference>
<dbReference type="Gene3D" id="3.40.309.10">
    <property type="entry name" value="Aldehyde Dehydrogenase, Chain A, domain 2"/>
    <property type="match status" value="1"/>
</dbReference>
<accession>A0A9N8V9A1</accession>
<feature type="active site" evidence="5">
    <location>
        <position position="241"/>
    </location>
</feature>
<dbReference type="PROSITE" id="PS00687">
    <property type="entry name" value="ALDEHYDE_DEHYDR_GLU"/>
    <property type="match status" value="1"/>
</dbReference>
<sequence>MTTKYTDVNEFPQELRNSFKQNLTKPLNYRKKQLEQLYNLIDENEDEICDALYKDLHKNKIESLLGEIDMIRQECLDSINQLDEWTSPEYVKVSLAHKLNRCHIRKDPVAWNYPINLVLCPLVGAIAAGCTAIIKPSELPMNSATLLCKLFPNYLDQRSYRCINGGTKEMTELLTYKFNHIFFTGSGVVGKIIMSAACKHLTPVTLELGGKSPAILDDNINITVTAKRLIWSKSFNAGQTCIAPDYVLCTKKIQEALLLEFPKVIENQFGKDVQKSSDYARIINQRHFDRLTNLLDQTKGNVVIGGKTDRDNLFIDPTIVTNVPKDDKLMEDEIFGPILPIVVVESIDEAIEYINEKDTPLSLYPFSNNNDTIKQMPNLPFGGTGASGIGAYHGRKSFETFTHERSVLTSPFLTEKLLEGRYAPYKELNYKLLNWLLFTKPKFTNKRNAKENGRFKNIFKVLCVILFAYTVKNKIFVRKIKM</sequence>
<dbReference type="GO" id="GO:0006081">
    <property type="term" value="P:aldehyde metabolic process"/>
    <property type="evidence" value="ECO:0007669"/>
    <property type="project" value="InterPro"/>
</dbReference>
<dbReference type="InterPro" id="IPR016163">
    <property type="entry name" value="Ald_DH_C"/>
</dbReference>
<dbReference type="GO" id="GO:0005737">
    <property type="term" value="C:cytoplasm"/>
    <property type="evidence" value="ECO:0007669"/>
    <property type="project" value="TreeGrafter"/>
</dbReference>